<dbReference type="Pfam" id="PF19531">
    <property type="entry name" value="DUF6058"/>
    <property type="match status" value="1"/>
</dbReference>
<keyword evidence="1" id="KW-0614">Plasmid</keyword>
<reference evidence="1" key="1">
    <citation type="submission" date="2010-02" db="EMBL/GenBank/DDBJ databases">
        <authorList>
            <person name="Genoscope - CEA"/>
        </authorList>
    </citation>
    <scope>NUCLEOTIDE SEQUENCE</scope>
    <source>
        <plasmid evidence="1">VIBNI_pA</plasmid>
    </source>
</reference>
<dbReference type="EMBL" id="FP893246">
    <property type="protein sequence ID" value="CBJ93083.1"/>
    <property type="molecule type" value="Genomic_DNA"/>
</dbReference>
<dbReference type="AlphaFoldDB" id="A0A9P1JLQ8"/>
<sequence>MELLNYLETHFYTGSQLTELTLISESDIADYQAQNMMPLPSYSLDLSVSSHSFTGQHQERQNVDFYAKGYVSWLSIVHVLQDADRIYNEFVRRYQNRLEQLRNDGWPSLNPNVNERLIDHMKEEWSHFLKGTYGLCTQTGLPEDIAAKEFAIYEIKALLSNAQQDDTQRLEYMVHLLDNVSAPFAPHERSNSSRQRLVTNVKREFKFE</sequence>
<protein>
    <submittedName>
        <fullName evidence="1">Uncharacterized protein</fullName>
    </submittedName>
</protein>
<dbReference type="RefSeq" id="WP_013610224.1">
    <property type="nucleotide sequence ID" value="NC_015156.1"/>
</dbReference>
<name>A0A9P1JLQ8_9VIBR</name>
<gene>
    <name evidence="1" type="ORF">VIBNI_0034</name>
</gene>
<dbReference type="InterPro" id="IPR045694">
    <property type="entry name" value="DUF6058"/>
</dbReference>
<proteinExistence type="predicted"/>
<evidence type="ECO:0000313" key="1">
    <source>
        <dbReference type="EMBL" id="CBJ93083.1"/>
    </source>
</evidence>
<accession>A0A9P1JLQ8</accession>
<organism evidence="1">
    <name type="scientific">Vibrio nigripulchritudo</name>
    <dbReference type="NCBI Taxonomy" id="28173"/>
    <lineage>
        <taxon>Bacteria</taxon>
        <taxon>Pseudomonadati</taxon>
        <taxon>Pseudomonadota</taxon>
        <taxon>Gammaproteobacteria</taxon>
        <taxon>Vibrionales</taxon>
        <taxon>Vibrionaceae</taxon>
        <taxon>Vibrio</taxon>
    </lineage>
</organism>
<geneLocation type="plasmid" evidence="1">
    <name>VIBNI_pA</name>
</geneLocation>